<protein>
    <recommendedName>
        <fullName evidence="1">Sieve element occlusion N-terminal domain-containing protein</fullName>
    </recommendedName>
</protein>
<comment type="caution">
    <text evidence="2">The sequence shown here is derived from an EMBL/GenBank/DDBJ whole genome shotgun (WGS) entry which is preliminary data.</text>
</comment>
<dbReference type="InterPro" id="IPR039299">
    <property type="entry name" value="SEOA"/>
</dbReference>
<accession>A0AAD8LP18</accession>
<name>A0AAD8LP18_TARER</name>
<dbReference type="PANTHER" id="PTHR33232">
    <property type="entry name" value="PROTEIN SIEVE ELEMENT OCCLUSION B-LIKE"/>
    <property type="match status" value="1"/>
</dbReference>
<gene>
    <name evidence="2" type="ORF">QVD17_06754</name>
</gene>
<evidence type="ECO:0000313" key="2">
    <source>
        <dbReference type="EMBL" id="KAK1440920.1"/>
    </source>
</evidence>
<dbReference type="Proteomes" id="UP001229421">
    <property type="component" value="Unassembled WGS sequence"/>
</dbReference>
<reference evidence="2" key="1">
    <citation type="journal article" date="2023" name="bioRxiv">
        <title>Improved chromosome-level genome assembly for marigold (Tagetes erecta).</title>
        <authorList>
            <person name="Jiang F."/>
            <person name="Yuan L."/>
            <person name="Wang S."/>
            <person name="Wang H."/>
            <person name="Xu D."/>
            <person name="Wang A."/>
            <person name="Fan W."/>
        </authorList>
    </citation>
    <scope>NUCLEOTIDE SEQUENCE</scope>
    <source>
        <strain evidence="2">WSJ</strain>
        <tissue evidence="2">Leaf</tissue>
    </source>
</reference>
<keyword evidence="3" id="KW-1185">Reference proteome</keyword>
<dbReference type="Pfam" id="PF14576">
    <property type="entry name" value="SEO_N"/>
    <property type="match status" value="1"/>
</dbReference>
<dbReference type="GO" id="GO:0010088">
    <property type="term" value="P:phloem development"/>
    <property type="evidence" value="ECO:0007669"/>
    <property type="project" value="InterPro"/>
</dbReference>
<evidence type="ECO:0000259" key="1">
    <source>
        <dbReference type="Pfam" id="PF14576"/>
    </source>
</evidence>
<dbReference type="AlphaFoldDB" id="A0AAD8LP18"/>
<feature type="domain" description="Sieve element occlusion N-terminal" evidence="1">
    <location>
        <begin position="70"/>
        <end position="335"/>
    </location>
</feature>
<organism evidence="2 3">
    <name type="scientific">Tagetes erecta</name>
    <name type="common">African marigold</name>
    <dbReference type="NCBI Taxonomy" id="13708"/>
    <lineage>
        <taxon>Eukaryota</taxon>
        <taxon>Viridiplantae</taxon>
        <taxon>Streptophyta</taxon>
        <taxon>Embryophyta</taxon>
        <taxon>Tracheophyta</taxon>
        <taxon>Spermatophyta</taxon>
        <taxon>Magnoliopsida</taxon>
        <taxon>eudicotyledons</taxon>
        <taxon>Gunneridae</taxon>
        <taxon>Pentapetalae</taxon>
        <taxon>asterids</taxon>
        <taxon>campanulids</taxon>
        <taxon>Asterales</taxon>
        <taxon>Asteraceae</taxon>
        <taxon>Asteroideae</taxon>
        <taxon>Heliantheae alliance</taxon>
        <taxon>Tageteae</taxon>
        <taxon>Tagetes</taxon>
    </lineage>
</organism>
<proteinExistence type="predicted"/>
<evidence type="ECO:0000313" key="3">
    <source>
        <dbReference type="Proteomes" id="UP001229421"/>
    </source>
</evidence>
<sequence length="541" mass="62049">MGPLNNSARQQLLGMAYNIIPQQQPMSLKSSLMVDPMHTSKQPEMIGLSQNPMMQQLDIGERYLISNALNDDVVIKQVLDTHKPDGTEVDVKPLMQMVEELLQDIDSNAESTSSVAQTVVVQQEARYHQIDALLTSNILSHTIDKLACEMLFKLLTSTNGHTIALSLFHHVENFHWDAKLALILATFALAYSTDQLKNSMDISEQVPTITDRCNAVSKHIHSVLELSWCIFQFKELPSISSKVLTLTRALSTVPIAVYCIVRGIIACAAHITSMDYEYRMSSVEIHSLVLSSVVPKINHLLKFLSKQVEEYNRVIGKKKEMDLTESFSQVLDMVHIDNMKILKILLNLWDDPLPLFDGTNKRRVNLEVLRKRNVLLLVSGLDMSFEEVFVLEQIYTETRRFDHLWKESIYEVVWIPIVDPHIMNTDVMNTRFEEMKNIMPWYSLYNLSNANSVVQRSIRDRWHFRNKPILVVLDPRGREVKPKCTSHDLDLGRSCFPFHHSKRGSIVEGRNLEARFASQCHGPKRNRVGERSEIHILVWRG</sequence>
<dbReference type="PANTHER" id="PTHR33232:SF9">
    <property type="entry name" value="PROTEIN SIEVE ELEMENT OCCLUSION B"/>
    <property type="match status" value="1"/>
</dbReference>
<dbReference type="EMBL" id="JAUHHV010000001">
    <property type="protein sequence ID" value="KAK1440920.1"/>
    <property type="molecule type" value="Genomic_DNA"/>
</dbReference>
<dbReference type="InterPro" id="IPR027942">
    <property type="entry name" value="SEO_N"/>
</dbReference>